<feature type="domain" description="HTH cro/C1-type" evidence="4">
    <location>
        <begin position="10"/>
        <end position="63"/>
    </location>
</feature>
<dbReference type="EMBL" id="JAPHEH010000001">
    <property type="protein sequence ID" value="MDG4475402.1"/>
    <property type="molecule type" value="Genomic_DNA"/>
</dbReference>
<dbReference type="SUPFAM" id="SSF47413">
    <property type="entry name" value="lambda repressor-like DNA-binding domains"/>
    <property type="match status" value="1"/>
</dbReference>
<dbReference type="Proteomes" id="UP001154240">
    <property type="component" value="Unassembled WGS sequence"/>
</dbReference>
<keyword evidence="6" id="KW-1185">Reference proteome</keyword>
<dbReference type="InterPro" id="IPR010982">
    <property type="entry name" value="Lambda_DNA-bd_dom_sf"/>
</dbReference>
<reference evidence="5" key="2">
    <citation type="submission" date="2022-10" db="EMBL/GenBank/DDBJ databases">
        <authorList>
            <person name="Aronson H.S."/>
        </authorList>
    </citation>
    <scope>NUCLEOTIDE SEQUENCE</scope>
    <source>
        <strain evidence="5">RS19-109</strain>
    </source>
</reference>
<dbReference type="Gene3D" id="1.10.260.40">
    <property type="entry name" value="lambda repressor-like DNA-binding domains"/>
    <property type="match status" value="1"/>
</dbReference>
<dbReference type="Pfam" id="PF00717">
    <property type="entry name" value="Peptidase_S24"/>
    <property type="match status" value="1"/>
</dbReference>
<evidence type="ECO:0000256" key="2">
    <source>
        <dbReference type="ARBA" id="ARBA00023125"/>
    </source>
</evidence>
<dbReference type="PANTHER" id="PTHR40661:SF3">
    <property type="entry name" value="FELS-1 PROPHAGE TRANSCRIPTIONAL REGULATOR"/>
    <property type="match status" value="1"/>
</dbReference>
<dbReference type="CDD" id="cd00093">
    <property type="entry name" value="HTH_XRE"/>
    <property type="match status" value="1"/>
</dbReference>
<dbReference type="InterPro" id="IPR036286">
    <property type="entry name" value="LexA/Signal_pep-like_sf"/>
</dbReference>
<proteinExistence type="predicted"/>
<dbReference type="Gene3D" id="2.10.109.10">
    <property type="entry name" value="Umud Fragment, subunit A"/>
    <property type="match status" value="1"/>
</dbReference>
<keyword evidence="2" id="KW-0238">DNA-binding</keyword>
<dbReference type="GO" id="GO:0003677">
    <property type="term" value="F:DNA binding"/>
    <property type="evidence" value="ECO:0007669"/>
    <property type="project" value="UniProtKB-KW"/>
</dbReference>
<evidence type="ECO:0000259" key="4">
    <source>
        <dbReference type="PROSITE" id="PS50943"/>
    </source>
</evidence>
<dbReference type="InterPro" id="IPR039418">
    <property type="entry name" value="LexA-like"/>
</dbReference>
<reference evidence="5" key="1">
    <citation type="journal article" date="2022" name="bioRxiv">
        <title>Thiovibrio frasassiensisgen. nov., sp. nov., an autotrophic, elemental sulfur disproportionating bacterium isolated from sulfidic karst sediment, and proposal of Thiovibrionaceae fam. nov.</title>
        <authorList>
            <person name="Aronson H."/>
            <person name="Thomas C."/>
            <person name="Bhattacharyya M."/>
            <person name="Eckstein S."/>
            <person name="Jensen S."/>
            <person name="Barco R."/>
            <person name="Macalady J."/>
            <person name="Amend J."/>
        </authorList>
    </citation>
    <scope>NUCLEOTIDE SEQUENCE</scope>
    <source>
        <strain evidence="5">RS19-109</strain>
    </source>
</reference>
<gene>
    <name evidence="5" type="ORF">OLX77_04420</name>
</gene>
<comment type="caution">
    <text evidence="5">The sequence shown here is derived from an EMBL/GenBank/DDBJ whole genome shotgun (WGS) entry which is preliminary data.</text>
</comment>
<evidence type="ECO:0000313" key="6">
    <source>
        <dbReference type="Proteomes" id="UP001154240"/>
    </source>
</evidence>
<dbReference type="CDD" id="cd06529">
    <property type="entry name" value="S24_LexA-like"/>
    <property type="match status" value="1"/>
</dbReference>
<evidence type="ECO:0000256" key="1">
    <source>
        <dbReference type="ARBA" id="ARBA00023015"/>
    </source>
</evidence>
<dbReference type="PROSITE" id="PS50943">
    <property type="entry name" value="HTH_CROC1"/>
    <property type="match status" value="1"/>
</dbReference>
<keyword evidence="3" id="KW-0804">Transcription</keyword>
<evidence type="ECO:0000313" key="5">
    <source>
        <dbReference type="EMBL" id="MDG4475402.1"/>
    </source>
</evidence>
<organism evidence="5 6">
    <name type="scientific">Thiovibrio frasassiensis</name>
    <dbReference type="NCBI Taxonomy" id="2984131"/>
    <lineage>
        <taxon>Bacteria</taxon>
        <taxon>Pseudomonadati</taxon>
        <taxon>Thermodesulfobacteriota</taxon>
        <taxon>Desulfobulbia</taxon>
        <taxon>Desulfobulbales</taxon>
        <taxon>Thiovibrionaceae</taxon>
        <taxon>Thiovibrio</taxon>
    </lineage>
</organism>
<dbReference type="SUPFAM" id="SSF51306">
    <property type="entry name" value="LexA/Signal peptidase"/>
    <property type="match status" value="1"/>
</dbReference>
<dbReference type="InterPro" id="IPR001387">
    <property type="entry name" value="Cro/C1-type_HTH"/>
</dbReference>
<name>A0A9X4RPN6_9BACT</name>
<dbReference type="RefSeq" id="WP_307632374.1">
    <property type="nucleotide sequence ID" value="NZ_JAPHEH010000001.1"/>
</dbReference>
<dbReference type="SMART" id="SM00530">
    <property type="entry name" value="HTH_XRE"/>
    <property type="match status" value="1"/>
</dbReference>
<sequence length="241" mass="26413">MSKELLAEKLKVARKFLGKDQQEMATLCGKAHRSWQRYEQGEGFPTGEVFELLTSLGFNAGWFFTDDVPMLIKDQGTTAGATGGGRGYKSAEPAAPYESRGNVEYVHIPRYEVSASADGGAIVHSEQVVDYLSFRADWVRSTLGVSVRDLALISVIGDSMEPSLSEGDVVLLDMTTTSVLDGSIYALQLNGGLLVKRIQRMLDGSLVVKSDNARYDTETVSEDKADRLKIIGRVVWVGRRL</sequence>
<evidence type="ECO:0000256" key="3">
    <source>
        <dbReference type="ARBA" id="ARBA00023163"/>
    </source>
</evidence>
<dbReference type="AlphaFoldDB" id="A0A9X4RPN6"/>
<protein>
    <recommendedName>
        <fullName evidence="4">HTH cro/C1-type domain-containing protein</fullName>
    </recommendedName>
</protein>
<dbReference type="PANTHER" id="PTHR40661">
    <property type="match status" value="1"/>
</dbReference>
<dbReference type="InterPro" id="IPR015927">
    <property type="entry name" value="Peptidase_S24_S26A/B/C"/>
</dbReference>
<keyword evidence="1" id="KW-0805">Transcription regulation</keyword>
<accession>A0A9X4RPN6</accession>